<gene>
    <name evidence="2" type="ORF">TCEB3V08_LOCUS10402</name>
</gene>
<protein>
    <submittedName>
        <fullName evidence="2">Uncharacterized protein</fullName>
    </submittedName>
</protein>
<evidence type="ECO:0000256" key="1">
    <source>
        <dbReference type="SAM" id="MobiDB-lite"/>
    </source>
</evidence>
<dbReference type="EMBL" id="OC321563">
    <property type="protein sequence ID" value="CAD7410251.1"/>
    <property type="molecule type" value="Genomic_DNA"/>
</dbReference>
<evidence type="ECO:0000313" key="2">
    <source>
        <dbReference type="EMBL" id="CAD7410251.1"/>
    </source>
</evidence>
<feature type="region of interest" description="Disordered" evidence="1">
    <location>
        <begin position="107"/>
        <end position="129"/>
    </location>
</feature>
<dbReference type="AlphaFoldDB" id="A0A7R9D8V4"/>
<name>A0A7R9D8V4_TIMCR</name>
<reference evidence="2" key="1">
    <citation type="submission" date="2020-11" db="EMBL/GenBank/DDBJ databases">
        <authorList>
            <person name="Tran Van P."/>
        </authorList>
    </citation>
    <scope>NUCLEOTIDE SEQUENCE</scope>
</reference>
<proteinExistence type="predicted"/>
<sequence>MAEGEYDAENTISSVIGQAFRTLLHVTGKVGVANASEQLVEASSTSIETSGTQSVDLHTKPYLEELQLQSPSNTLLRSLLLPGPQQLQQLSPITHVLSKHVPHTIDNLLGSSTVSSTSSPPDDQQQHKQQEGLYHLPGAVEHHRSSQPEPMDNEDCPLSVTSARMKLANELYETALSRSKVFSHEKTQEQRKYI</sequence>
<accession>A0A7R9D8V4</accession>
<organism evidence="2">
    <name type="scientific">Timema cristinae</name>
    <name type="common">Walking stick</name>
    <dbReference type="NCBI Taxonomy" id="61476"/>
    <lineage>
        <taxon>Eukaryota</taxon>
        <taxon>Metazoa</taxon>
        <taxon>Ecdysozoa</taxon>
        <taxon>Arthropoda</taxon>
        <taxon>Hexapoda</taxon>
        <taxon>Insecta</taxon>
        <taxon>Pterygota</taxon>
        <taxon>Neoptera</taxon>
        <taxon>Polyneoptera</taxon>
        <taxon>Phasmatodea</taxon>
        <taxon>Timematodea</taxon>
        <taxon>Timematoidea</taxon>
        <taxon>Timematidae</taxon>
        <taxon>Timema</taxon>
    </lineage>
</organism>